<dbReference type="KEGG" id="mphy:MCBMB27_02615"/>
<evidence type="ECO:0000313" key="5">
    <source>
        <dbReference type="Proteomes" id="UP000199140"/>
    </source>
</evidence>
<proteinExistence type="predicted"/>
<reference evidence="3 5" key="2">
    <citation type="submission" date="2016-10" db="EMBL/GenBank/DDBJ databases">
        <authorList>
            <person name="Varghese N."/>
            <person name="Submissions S."/>
        </authorList>
    </citation>
    <scope>NUCLEOTIDE SEQUENCE [LARGE SCALE GENOMIC DNA]</scope>
    <source>
        <strain evidence="3 5">CBMB27</strain>
    </source>
</reference>
<sequence length="43" mass="5023">MHGWLILTLCAAWLAHAHLRHRLRDQSRAHHRRSVPSRGSPHP</sequence>
<dbReference type="EMBL" id="FOPK01000012">
    <property type="protein sequence ID" value="SFH01773.1"/>
    <property type="molecule type" value="Genomic_DNA"/>
</dbReference>
<dbReference type="Proteomes" id="UP000199140">
    <property type="component" value="Unassembled WGS sequence"/>
</dbReference>
<keyword evidence="4" id="KW-1185">Reference proteome</keyword>
<dbReference type="EMBL" id="CP015367">
    <property type="protein sequence ID" value="APT31906.1"/>
    <property type="molecule type" value="Genomic_DNA"/>
</dbReference>
<dbReference type="AlphaFoldDB" id="A0AAE8HSJ3"/>
<protein>
    <submittedName>
        <fullName evidence="3">Uncharacterized protein</fullName>
    </submittedName>
</protein>
<feature type="compositionally biased region" description="Basic residues" evidence="1">
    <location>
        <begin position="24"/>
        <end position="35"/>
    </location>
</feature>
<evidence type="ECO:0000313" key="4">
    <source>
        <dbReference type="Proteomes" id="UP000185487"/>
    </source>
</evidence>
<evidence type="ECO:0000256" key="1">
    <source>
        <dbReference type="SAM" id="MobiDB-lite"/>
    </source>
</evidence>
<accession>A0AAE8HSJ3</accession>
<evidence type="ECO:0000313" key="3">
    <source>
        <dbReference type="EMBL" id="SFH01773.1"/>
    </source>
</evidence>
<reference evidence="2 4" key="1">
    <citation type="submission" date="2016-04" db="EMBL/GenBank/DDBJ databases">
        <title>Complete genome sequencing and analysis of CBMB27, Methylobacterium phyllosphaerae isolated from leaf tissues of rice (Oryza sativa L.).</title>
        <authorList>
            <person name="Lee Y."/>
            <person name="Hwangbo K."/>
            <person name="Chung H."/>
            <person name="Yoo J."/>
            <person name="Kim K.Y."/>
            <person name="Sa T.M."/>
            <person name="Um Y."/>
            <person name="Madhaiyan M."/>
        </authorList>
    </citation>
    <scope>NUCLEOTIDE SEQUENCE [LARGE SCALE GENOMIC DNA]</scope>
    <source>
        <strain evidence="2 4">CBMB27</strain>
    </source>
</reference>
<dbReference type="Proteomes" id="UP000185487">
    <property type="component" value="Chromosome"/>
</dbReference>
<name>A0AAE8HSJ3_9HYPH</name>
<gene>
    <name evidence="2" type="ORF">MCBMB27_02615</name>
    <name evidence="3" type="ORF">SAMN05192567_11252</name>
</gene>
<organism evidence="3 5">
    <name type="scientific">Methylobacterium phyllosphaerae</name>
    <dbReference type="NCBI Taxonomy" id="418223"/>
    <lineage>
        <taxon>Bacteria</taxon>
        <taxon>Pseudomonadati</taxon>
        <taxon>Pseudomonadota</taxon>
        <taxon>Alphaproteobacteria</taxon>
        <taxon>Hyphomicrobiales</taxon>
        <taxon>Methylobacteriaceae</taxon>
        <taxon>Methylobacterium</taxon>
    </lineage>
</organism>
<feature type="region of interest" description="Disordered" evidence="1">
    <location>
        <begin position="24"/>
        <end position="43"/>
    </location>
</feature>
<evidence type="ECO:0000313" key="2">
    <source>
        <dbReference type="EMBL" id="APT31906.1"/>
    </source>
</evidence>